<dbReference type="EMBL" id="CP029186">
    <property type="protein sequence ID" value="AWH86145.1"/>
    <property type="molecule type" value="Genomic_DNA"/>
</dbReference>
<protein>
    <recommendedName>
        <fullName evidence="4">WG repeat-containing protein</fullName>
    </recommendedName>
</protein>
<keyword evidence="1" id="KW-0732">Signal</keyword>
<dbReference type="InterPro" id="IPR032774">
    <property type="entry name" value="WG_beta_rep"/>
</dbReference>
<gene>
    <name evidence="2" type="ORF">HYN59_13955</name>
</gene>
<sequence>MTRKPAITLLFLMAGFHAFAQIPFDTIYKNDDSYEVSELINYKANFILNKQFEDATEIDNDYFIVKKNGKYGVYNETAKSIYAEVKYDTITPIGNFLLNGKWGNLLYGEELSKLILEHPRGVVFIKDKKYGVKKISGETILKAEYDEIIPQSYGLFFFRKKDKWGFINADKDKSLVKPKFDHMVAYTDFDTQYPTVIAYSNKVQTKYTIYGQPAGKKQKRAKQQRIIKRYYGFVQGYWFSGWKPATFFFTDGKKNGVKDPAGNVIIPAKYDMINPLMDGNYIVSQDTLHGMLDSKGQIIIPLIYSGIGPVKGDALKDNLFYVYKQNVSSVFDARGNQLYPFEILSSEGSMPLNEDYSKVCFQIVENKVLEKKKELDEYGEPVFDSDIYSKALLLYENGKITKVLGGCTDIKYIDHPDSYTVVYTVYGSPLFGFYSEETGKKTDAVYKKYLPVGNGRIVAMKGEKYDTLLDENLTATPLDIEVTGYKDGYYLVKDSSGMKVMDENHTVSKFAYPKLEFLSNTDRGSYIAPELKAAYSRVFKFYDWSGKCGLIDADGKILFPADTYDDISIALRTADDPYPTADRMKAIGKYLDRIMVAKTYKGDTAETDLYFEGEKIASFNVYKNWQLKYSDITQNNQLIIRYPNIRVYNLLTQKTDLEVKANNFSEDTDGGFTVIEEYGKRRGIEKYSTSGKLLSIIAIPKEGLYSYEKSKLEYIHKQNGKYGLVNVKGEMVSPFLNDTLSTYDYLYYIATRGTKMGIITKESVAIPFEYDAITYYPYNWMNTEKGVYILKKNGKFGVADKDAKILLPAEYDTAFAKGEFIIANKGNVFSVMDRSGKLLFNLDCDTLEAYTMELLYFTKNGKQGIVRNDGKTLMAALYNQFEQLGKDIYIVTDGDAKYLTNDKGEKVLNLPLQSANTITSDYKPFDITEDYLVLQNTGGKYGLYSLDMKELLPFEYDDISEVVNFKYVILKKNGHVGVVTTENKTVIPFKYDYINFREYEDYFEADAGKANYLIAPNGIILQEELDD</sequence>
<keyword evidence="3" id="KW-1185">Reference proteome</keyword>
<proteinExistence type="predicted"/>
<evidence type="ECO:0000313" key="3">
    <source>
        <dbReference type="Proteomes" id="UP000244929"/>
    </source>
</evidence>
<dbReference type="PANTHER" id="PTHR37841:SF1">
    <property type="entry name" value="DUF3298 DOMAIN-CONTAINING PROTEIN"/>
    <property type="match status" value="1"/>
</dbReference>
<evidence type="ECO:0008006" key="4">
    <source>
        <dbReference type="Google" id="ProtNLM"/>
    </source>
</evidence>
<accession>A0A2S1R0J9</accession>
<dbReference type="AlphaFoldDB" id="A0A2S1R0J9"/>
<dbReference type="OrthoDB" id="1334338at2"/>
<feature type="signal peptide" evidence="1">
    <location>
        <begin position="1"/>
        <end position="20"/>
    </location>
</feature>
<reference evidence="2 3" key="1">
    <citation type="submission" date="2018-04" db="EMBL/GenBank/DDBJ databases">
        <title>Genome sequencing of Flavobacterium sp. HYN0059.</title>
        <authorList>
            <person name="Yi H."/>
            <person name="Baek C."/>
        </authorList>
    </citation>
    <scope>NUCLEOTIDE SEQUENCE [LARGE SCALE GENOMIC DNA]</scope>
    <source>
        <strain evidence="2 3">HYN0059</strain>
    </source>
</reference>
<dbReference type="Pfam" id="PF14903">
    <property type="entry name" value="WG_beta_rep"/>
    <property type="match status" value="5"/>
</dbReference>
<name>A0A2S1R0J9_9FLAO</name>
<dbReference type="KEGG" id="falb:HYN59_13955"/>
<dbReference type="Proteomes" id="UP000244929">
    <property type="component" value="Chromosome"/>
</dbReference>
<evidence type="ECO:0000313" key="2">
    <source>
        <dbReference type="EMBL" id="AWH86145.1"/>
    </source>
</evidence>
<feature type="chain" id="PRO_5015435605" description="WG repeat-containing protein" evidence="1">
    <location>
        <begin position="21"/>
        <end position="1027"/>
    </location>
</feature>
<organism evidence="2 3">
    <name type="scientific">Flavobacterium album</name>
    <dbReference type="NCBI Taxonomy" id="2175091"/>
    <lineage>
        <taxon>Bacteria</taxon>
        <taxon>Pseudomonadati</taxon>
        <taxon>Bacteroidota</taxon>
        <taxon>Flavobacteriia</taxon>
        <taxon>Flavobacteriales</taxon>
        <taxon>Flavobacteriaceae</taxon>
        <taxon>Flavobacterium</taxon>
    </lineage>
</organism>
<evidence type="ECO:0000256" key="1">
    <source>
        <dbReference type="SAM" id="SignalP"/>
    </source>
</evidence>
<dbReference type="PANTHER" id="PTHR37841">
    <property type="entry name" value="GLR2918 PROTEIN"/>
    <property type="match status" value="1"/>
</dbReference>
<dbReference type="RefSeq" id="WP_108778863.1">
    <property type="nucleotide sequence ID" value="NZ_CP029186.1"/>
</dbReference>